<protein>
    <recommendedName>
        <fullName evidence="4">DUF5343 domain-containing protein</fullName>
    </recommendedName>
</protein>
<reference evidence="2 3" key="1">
    <citation type="journal article" date="2015" name="Antonie Van Leeuwenhoek">
        <title>Bosea vaviloviae sp. nov., a new species of slow-growing rhizobia isolated from nodules of the relict species Vavilovia formosa (Stev.) Fed.</title>
        <authorList>
            <person name="Safronova V.I."/>
            <person name="Kuznetsova I.G."/>
            <person name="Sazanova A.L."/>
            <person name="Kimeklis A.K."/>
            <person name="Belimov A.A."/>
            <person name="Andronov E.E."/>
            <person name="Pinaev A.G."/>
            <person name="Chizhevskaya E.P."/>
            <person name="Pukhaev A.R."/>
            <person name="Popov K.P."/>
            <person name="Willems A."/>
            <person name="Tikhonovich I.A."/>
        </authorList>
    </citation>
    <scope>NUCLEOTIDE SEQUENCE [LARGE SCALE GENOMIC DNA]</scope>
    <source>
        <strain evidence="2 3">Vaf18</strain>
    </source>
</reference>
<dbReference type="EMBL" id="CP017147">
    <property type="protein sequence ID" value="AOO84727.1"/>
    <property type="molecule type" value="Genomic_DNA"/>
</dbReference>
<evidence type="ECO:0000313" key="3">
    <source>
        <dbReference type="Proteomes" id="UP000094969"/>
    </source>
</evidence>
<sequence length="208" mass="22762">MIGFLRKNFPATVSSDTVKKLGLAPKNESYVINVLQHLGLIDEEGKRTEKGHGVMTTHDEAEFEKAFSDLTRAAYADLFDLRGDDAWAMDRNSLISFFRSADKTSDIIGQRQAGVFMALRDLSGYKSESQPNGPKPKSGSSPRSKTKAKPVLQAASPNATSELKPAIVPSREKGEMALTVRIEINLPAEGTQATYDAIFKSIRANLFP</sequence>
<dbReference type="Proteomes" id="UP000094969">
    <property type="component" value="Chromosome"/>
</dbReference>
<name>A0A1D7UBH5_9HYPH</name>
<accession>A0A1D7UBH5</accession>
<dbReference type="InterPro" id="IPR035235">
    <property type="entry name" value="DUF5343"/>
</dbReference>
<dbReference type="Pfam" id="PF17278">
    <property type="entry name" value="DUF5343"/>
    <property type="match status" value="1"/>
</dbReference>
<organism evidence="2 3">
    <name type="scientific">Bosea vaviloviae</name>
    <dbReference type="NCBI Taxonomy" id="1526658"/>
    <lineage>
        <taxon>Bacteria</taxon>
        <taxon>Pseudomonadati</taxon>
        <taxon>Pseudomonadota</taxon>
        <taxon>Alphaproteobacteria</taxon>
        <taxon>Hyphomicrobiales</taxon>
        <taxon>Boseaceae</taxon>
        <taxon>Bosea</taxon>
    </lineage>
</organism>
<evidence type="ECO:0008006" key="4">
    <source>
        <dbReference type="Google" id="ProtNLM"/>
    </source>
</evidence>
<dbReference type="AlphaFoldDB" id="A0A1D7UBH5"/>
<feature type="region of interest" description="Disordered" evidence="1">
    <location>
        <begin position="125"/>
        <end position="165"/>
    </location>
</feature>
<proteinExistence type="predicted"/>
<evidence type="ECO:0000313" key="2">
    <source>
        <dbReference type="EMBL" id="AOO84727.1"/>
    </source>
</evidence>
<keyword evidence="3" id="KW-1185">Reference proteome</keyword>
<dbReference type="KEGG" id="bvv:BHK69_23635"/>
<gene>
    <name evidence="2" type="ORF">BHK69_23635</name>
</gene>
<feature type="compositionally biased region" description="Low complexity" evidence="1">
    <location>
        <begin position="131"/>
        <end position="143"/>
    </location>
</feature>
<dbReference type="STRING" id="1526658.BHK69_23635"/>
<evidence type="ECO:0000256" key="1">
    <source>
        <dbReference type="SAM" id="MobiDB-lite"/>
    </source>
</evidence>